<dbReference type="InterPro" id="IPR036937">
    <property type="entry name" value="Adhesion_dom_fimbrial_sf"/>
</dbReference>
<keyword evidence="3 5" id="KW-0732">Signal</keyword>
<evidence type="ECO:0000256" key="3">
    <source>
        <dbReference type="ARBA" id="ARBA00022729"/>
    </source>
</evidence>
<protein>
    <recommendedName>
        <fullName evidence="6">Fimbrial-type adhesion domain-containing protein</fullName>
    </recommendedName>
</protein>
<dbReference type="EMBL" id="UIDD01000006">
    <property type="protein sequence ID" value="SUQ62486.1"/>
    <property type="molecule type" value="Genomic_DNA"/>
</dbReference>
<comment type="similarity">
    <text evidence="2">Belongs to the fimbrial protein family.</text>
</comment>
<dbReference type="Proteomes" id="UP000255177">
    <property type="component" value="Unassembled WGS sequence"/>
</dbReference>
<accession>A0A380SZ16</accession>
<keyword evidence="8" id="KW-1185">Reference proteome</keyword>
<dbReference type="RefSeq" id="WP_115086117.1">
    <property type="nucleotide sequence ID" value="NZ_CBCSFG010000044.1"/>
</dbReference>
<reference evidence="8" key="1">
    <citation type="submission" date="2018-07" db="EMBL/GenBank/DDBJ databases">
        <authorList>
            <person name="Blom J."/>
        </authorList>
    </citation>
    <scope>NUCLEOTIDE SEQUENCE [LARGE SCALE GENOMIC DNA]</scope>
    <source>
        <strain evidence="8">CCOS 864</strain>
    </source>
</reference>
<evidence type="ECO:0000256" key="4">
    <source>
        <dbReference type="ARBA" id="ARBA00023263"/>
    </source>
</evidence>
<dbReference type="InterPro" id="IPR008966">
    <property type="entry name" value="Adhesion_dom_sf"/>
</dbReference>
<keyword evidence="4" id="KW-0281">Fimbrium</keyword>
<dbReference type="GO" id="GO:0009289">
    <property type="term" value="C:pilus"/>
    <property type="evidence" value="ECO:0007669"/>
    <property type="project" value="UniProtKB-SubCell"/>
</dbReference>
<feature type="chain" id="PRO_5017029090" description="Fimbrial-type adhesion domain-containing protein" evidence="5">
    <location>
        <begin position="25"/>
        <end position="323"/>
    </location>
</feature>
<sequence length="323" mass="34484">MSIRPIRLFVFWLLLQLCSNEAMAALCKGVGTGAVNFPARNLVVGKDIPINTVIYESEVTIPDVYIQCNSQQPFGLKPNVKFGAHPTHGTTVFPINDTGLGFSVSYIGQHATQDRTFSSYGSTLYGPNTSPGQWLGRRARLSIIKISDSHEGRPIIPGGHLGKVMAGDFVAFDFYLSGDVQMVYGSCETPDVRVRMGDDYKLSDFDGENELSSVSFSIGLLECPKGLKSVSYRIENAPGTPVVSGVSGVIGLNNGSGAKGVALKIMDHLGQAVILGKTYKVSGYQGGAGDFEIPLNASYVRLPGKALEAGSANAEAIFIMSYL</sequence>
<evidence type="ECO:0000256" key="1">
    <source>
        <dbReference type="ARBA" id="ARBA00004561"/>
    </source>
</evidence>
<dbReference type="Gene3D" id="2.60.40.1090">
    <property type="entry name" value="Fimbrial-type adhesion domain"/>
    <property type="match status" value="1"/>
</dbReference>
<evidence type="ECO:0000259" key="6">
    <source>
        <dbReference type="Pfam" id="PF00419"/>
    </source>
</evidence>
<dbReference type="InterPro" id="IPR000259">
    <property type="entry name" value="Adhesion_dom_fimbrial"/>
</dbReference>
<name>A0A380SZ16_9PSED</name>
<evidence type="ECO:0000256" key="2">
    <source>
        <dbReference type="ARBA" id="ARBA00006671"/>
    </source>
</evidence>
<feature type="domain" description="Fimbrial-type adhesion" evidence="6">
    <location>
        <begin position="177"/>
        <end position="322"/>
    </location>
</feature>
<dbReference type="AlphaFoldDB" id="A0A380SZ16"/>
<feature type="signal peptide" evidence="5">
    <location>
        <begin position="1"/>
        <end position="24"/>
    </location>
</feature>
<organism evidence="7 8">
    <name type="scientific">Pseudomonas wadenswilerensis</name>
    <dbReference type="NCBI Taxonomy" id="1785161"/>
    <lineage>
        <taxon>Bacteria</taxon>
        <taxon>Pseudomonadati</taxon>
        <taxon>Pseudomonadota</taxon>
        <taxon>Gammaproteobacteria</taxon>
        <taxon>Pseudomonadales</taxon>
        <taxon>Pseudomonadaceae</taxon>
        <taxon>Pseudomonas</taxon>
    </lineage>
</organism>
<evidence type="ECO:0000256" key="5">
    <source>
        <dbReference type="SAM" id="SignalP"/>
    </source>
</evidence>
<dbReference type="GO" id="GO:0043709">
    <property type="term" value="P:cell adhesion involved in single-species biofilm formation"/>
    <property type="evidence" value="ECO:0007669"/>
    <property type="project" value="TreeGrafter"/>
</dbReference>
<dbReference type="PANTHER" id="PTHR33420">
    <property type="entry name" value="FIMBRIAL SUBUNIT ELFA-RELATED"/>
    <property type="match status" value="1"/>
</dbReference>
<evidence type="ECO:0000313" key="8">
    <source>
        <dbReference type="Proteomes" id="UP000255177"/>
    </source>
</evidence>
<dbReference type="SUPFAM" id="SSF49401">
    <property type="entry name" value="Bacterial adhesins"/>
    <property type="match status" value="1"/>
</dbReference>
<dbReference type="InterPro" id="IPR050263">
    <property type="entry name" value="Bact_Fimbrial_Adh_Pro"/>
</dbReference>
<evidence type="ECO:0000313" key="7">
    <source>
        <dbReference type="EMBL" id="SUQ62486.1"/>
    </source>
</evidence>
<gene>
    <name evidence="7" type="ORF">CCOS864_01930</name>
</gene>
<proteinExistence type="inferred from homology"/>
<dbReference type="PANTHER" id="PTHR33420:SF12">
    <property type="entry name" value="FIMBRIN-LIKE PROTEIN FIMI-RELATED"/>
    <property type="match status" value="1"/>
</dbReference>
<dbReference type="Pfam" id="PF00419">
    <property type="entry name" value="Fimbrial"/>
    <property type="match status" value="1"/>
</dbReference>
<comment type="subcellular location">
    <subcellularLocation>
        <location evidence="1">Fimbrium</location>
    </subcellularLocation>
</comment>
<dbReference type="Gene3D" id="2.60.40.3310">
    <property type="match status" value="1"/>
</dbReference>